<feature type="compositionally biased region" description="Polar residues" evidence="4">
    <location>
        <begin position="618"/>
        <end position="628"/>
    </location>
</feature>
<evidence type="ECO:0000259" key="6">
    <source>
        <dbReference type="Pfam" id="PF06722"/>
    </source>
</evidence>
<evidence type="ECO:0000259" key="5">
    <source>
        <dbReference type="Pfam" id="PF03033"/>
    </source>
</evidence>
<dbReference type="InterPro" id="IPR050426">
    <property type="entry name" value="Glycosyltransferase_28"/>
</dbReference>
<dbReference type="Proteomes" id="UP001152592">
    <property type="component" value="Unassembled WGS sequence"/>
</dbReference>
<dbReference type="PANTHER" id="PTHR48050">
    <property type="entry name" value="STEROL 3-BETA-GLUCOSYLTRANSFERASE"/>
    <property type="match status" value="1"/>
</dbReference>
<dbReference type="PANTHER" id="PTHR48050:SF27">
    <property type="entry name" value="GLUCOSYLTRANSFERASE, PUTATIVE (AFU_ORTHOLOGUE AFUA_7G04880)-RELATED"/>
    <property type="match status" value="1"/>
</dbReference>
<feature type="region of interest" description="Disordered" evidence="4">
    <location>
        <begin position="593"/>
        <end position="630"/>
    </location>
</feature>
<dbReference type="AlphaFoldDB" id="A0A9W4J2D1"/>
<keyword evidence="3" id="KW-0443">Lipid metabolism</keyword>
<dbReference type="GO" id="GO:0016906">
    <property type="term" value="F:sterol 3-beta-glucosyltransferase activity"/>
    <property type="evidence" value="ECO:0007669"/>
    <property type="project" value="UniProtKB-ARBA"/>
</dbReference>
<organism evidence="7 8">
    <name type="scientific">Penicillium salamii</name>
    <dbReference type="NCBI Taxonomy" id="1612424"/>
    <lineage>
        <taxon>Eukaryota</taxon>
        <taxon>Fungi</taxon>
        <taxon>Dikarya</taxon>
        <taxon>Ascomycota</taxon>
        <taxon>Pezizomycotina</taxon>
        <taxon>Eurotiomycetes</taxon>
        <taxon>Eurotiomycetidae</taxon>
        <taxon>Eurotiales</taxon>
        <taxon>Aspergillaceae</taxon>
        <taxon>Penicillium</taxon>
    </lineage>
</organism>
<gene>
    <name evidence="7" type="ORF">PSALAMII_LOCUS5157</name>
</gene>
<dbReference type="OrthoDB" id="405848at2759"/>
<accession>A0A9W4J2D1</accession>
<evidence type="ECO:0000256" key="1">
    <source>
        <dbReference type="ARBA" id="ARBA00004184"/>
    </source>
</evidence>
<evidence type="ECO:0000256" key="3">
    <source>
        <dbReference type="ARBA" id="ARBA00023098"/>
    </source>
</evidence>
<keyword evidence="2" id="KW-0808">Transferase</keyword>
<evidence type="ECO:0000256" key="2">
    <source>
        <dbReference type="ARBA" id="ARBA00022679"/>
    </source>
</evidence>
<dbReference type="FunFam" id="3.40.50.2000:FF:000100">
    <property type="entry name" value="Glycosyltransferase family 1 protein"/>
    <property type="match status" value="1"/>
</dbReference>
<dbReference type="Pfam" id="PF06722">
    <property type="entry name" value="EryCIII-like_C"/>
    <property type="match status" value="1"/>
</dbReference>
<comment type="caution">
    <text evidence="7">The sequence shown here is derived from an EMBL/GenBank/DDBJ whole genome shotgun (WGS) entry which is preliminary data.</text>
</comment>
<feature type="domain" description="Glycosyltransferase family 28 N-terminal" evidence="5">
    <location>
        <begin position="72"/>
        <end position="219"/>
    </location>
</feature>
<evidence type="ECO:0000313" key="8">
    <source>
        <dbReference type="Proteomes" id="UP001152592"/>
    </source>
</evidence>
<dbReference type="Gene3D" id="3.40.50.2000">
    <property type="entry name" value="Glycogen Phosphorylase B"/>
    <property type="match status" value="2"/>
</dbReference>
<dbReference type="Pfam" id="PF03033">
    <property type="entry name" value="Glyco_transf_28"/>
    <property type="match status" value="1"/>
</dbReference>
<feature type="compositionally biased region" description="Basic and acidic residues" evidence="4">
    <location>
        <begin position="606"/>
        <end position="616"/>
    </location>
</feature>
<sequence>MEAQQRRSSGFQGEDLIKDGTRVRDDGRIEIDLDSKVGREVSKLIPFLDSEEQLNPSEEPSVETRCDLELNIVIQVVGSRGDVQPFVALGNELQRHGHRVRLATHGVFESFVRDSGLEFYSIGGDPSELMAYMVKNPGLIPQMKSVKDGDIKKKRIMVAEILQGCWRSCIEDDSVTNTPFVADTIIANPPSFAHIHCAQALGIPLHLMFTMPWTSTRSFPHPLANLKYSTTEPKMANYLSYGIVEWLTWQGLGDVINDWRKSLDLEQISATEGPRLAETLKVPFTYCWSPTLMPKPKDWAGHLDVCGFFFRSPPDFTPPPDLDAFLRSGPPPVYIGFGSIVIEDPPAMTATLVNAVKAWGGRAIISRGWSNLGEAESSDQIFYLGDCPHEWLFQKVSAVVHHGGAGTTACGLRFGRPSLVVPFFGDQLFWGNMVASRGIGPMPIPHRSLNAENLAEAIRFCLHPDTLSAAEELSRQMGQEAGVSAAVASFHRNLPMADMKCQFMDSEPAVWRLKQDSKNSMNMSKAAAGILIENSLIDPNDLKSYESNPIFIQTRRWDPITGGTSSLLGMYKDILTASSDVVIRPYKEITRPRQQSEPELVVIESTRGESSNERRPSGATSRSSGSNMQDEDWKVAGNAVGGSAKSIGRIIAYYYKGVLVDIPGAVNEGLRAVPRLYGEDVKRYDNIKDFKSGVAAASDNFTHGFSHGLTDIFRQPYEGGQKDGIRGAIKGFVKGPIGMGTKAASGSSLLSDQNSVYSEILTQIAGALGLVAYPGQGLAKSLHSAIHSKTRKEIVKARLNESQYLARHSSKAQTMCSYVLDAYEVQRQPL</sequence>
<evidence type="ECO:0008006" key="9">
    <source>
        <dbReference type="Google" id="ProtNLM"/>
    </source>
</evidence>
<dbReference type="FunFam" id="3.40.50.2000:FF:000009">
    <property type="entry name" value="Sterol 3-beta-glucosyltransferase UGT80A2"/>
    <property type="match status" value="1"/>
</dbReference>
<dbReference type="GO" id="GO:0005975">
    <property type="term" value="P:carbohydrate metabolic process"/>
    <property type="evidence" value="ECO:0007669"/>
    <property type="project" value="InterPro"/>
</dbReference>
<evidence type="ECO:0000313" key="7">
    <source>
        <dbReference type="EMBL" id="CAG8375938.1"/>
    </source>
</evidence>
<dbReference type="EMBL" id="CAJVPD010000231">
    <property type="protein sequence ID" value="CAG8375938.1"/>
    <property type="molecule type" value="Genomic_DNA"/>
</dbReference>
<dbReference type="InterPro" id="IPR002213">
    <property type="entry name" value="UDP_glucos_trans"/>
</dbReference>
<dbReference type="InterPro" id="IPR010610">
    <property type="entry name" value="EryCIII-like_C"/>
</dbReference>
<feature type="domain" description="Erythromycin biosynthesis protein CIII-like C-terminal" evidence="6">
    <location>
        <begin position="387"/>
        <end position="471"/>
    </location>
</feature>
<name>A0A9W4J2D1_9EURO</name>
<protein>
    <recommendedName>
        <fullName evidence="9">Glycosyltransferase family 28 N-terminal domain-containing protein</fullName>
    </recommendedName>
</protein>
<proteinExistence type="predicted"/>
<dbReference type="InterPro" id="IPR004276">
    <property type="entry name" value="GlycoTrans_28_N"/>
</dbReference>
<comment type="subcellular location">
    <subcellularLocation>
        <location evidence="1">Endomembrane system</location>
        <topology evidence="1">Peripheral membrane protein</topology>
    </subcellularLocation>
</comment>
<dbReference type="GO" id="GO:0006629">
    <property type="term" value="P:lipid metabolic process"/>
    <property type="evidence" value="ECO:0007669"/>
    <property type="project" value="UniProtKB-KW"/>
</dbReference>
<dbReference type="CDD" id="cd03784">
    <property type="entry name" value="GT1_Gtf-like"/>
    <property type="match status" value="1"/>
</dbReference>
<evidence type="ECO:0000256" key="4">
    <source>
        <dbReference type="SAM" id="MobiDB-lite"/>
    </source>
</evidence>
<dbReference type="GO" id="GO:0012505">
    <property type="term" value="C:endomembrane system"/>
    <property type="evidence" value="ECO:0007669"/>
    <property type="project" value="UniProtKB-SubCell"/>
</dbReference>
<reference evidence="7" key="1">
    <citation type="submission" date="2021-07" db="EMBL/GenBank/DDBJ databases">
        <authorList>
            <person name="Branca A.L. A."/>
        </authorList>
    </citation>
    <scope>NUCLEOTIDE SEQUENCE</scope>
</reference>
<dbReference type="SUPFAM" id="SSF53756">
    <property type="entry name" value="UDP-Glycosyltransferase/glycogen phosphorylase"/>
    <property type="match status" value="1"/>
</dbReference>